<reference evidence="1 2" key="1">
    <citation type="submission" date="2018-05" db="EMBL/GenBank/DDBJ databases">
        <title>Genomic Encyclopedia of Type Strains, Phase IV (KMG-IV): sequencing the most valuable type-strain genomes for metagenomic binning, comparative biology and taxonomic classification.</title>
        <authorList>
            <person name="Goeker M."/>
        </authorList>
    </citation>
    <scope>NUCLEOTIDE SEQUENCE [LARGE SCALE GENOMIC DNA]</scope>
    <source>
        <strain evidence="1 2">DSM 18773</strain>
    </source>
</reference>
<comment type="caution">
    <text evidence="1">The sequence shown here is derived from an EMBL/GenBank/DDBJ whole genome shotgun (WGS) entry which is preliminary data.</text>
</comment>
<name>A0A316D2V2_9BACL</name>
<organism evidence="1 2">
    <name type="scientific">Tumebacillus permanentifrigoris</name>
    <dbReference type="NCBI Taxonomy" id="378543"/>
    <lineage>
        <taxon>Bacteria</taxon>
        <taxon>Bacillati</taxon>
        <taxon>Bacillota</taxon>
        <taxon>Bacilli</taxon>
        <taxon>Bacillales</taxon>
        <taxon>Alicyclobacillaceae</taxon>
        <taxon>Tumebacillus</taxon>
    </lineage>
</organism>
<keyword evidence="2" id="KW-1185">Reference proteome</keyword>
<dbReference type="EMBL" id="QGGL01000024">
    <property type="protein sequence ID" value="PWK05273.1"/>
    <property type="molecule type" value="Genomic_DNA"/>
</dbReference>
<gene>
    <name evidence="1" type="ORF">C7459_12422</name>
</gene>
<sequence length="162" mass="17563">MRRPSLETIARGLGVMPPKPGTVADLKSRFSDPAETTAAPAVGKYPAIEIGDTVSWKRQKNFMLGKVISIVEELESCLAHKPTGVLKTRWKYTVINGKSGPIESFIGSRRAVIEVPQSNGRPIYYVVPLLLSMNWRFHVKVIRGGGVDVADCPVTGESDGGS</sequence>
<evidence type="ECO:0000313" key="1">
    <source>
        <dbReference type="EMBL" id="PWK05273.1"/>
    </source>
</evidence>
<protein>
    <submittedName>
        <fullName evidence="1">Uncharacterized protein</fullName>
    </submittedName>
</protein>
<accession>A0A316D2V2</accession>
<dbReference type="AlphaFoldDB" id="A0A316D2V2"/>
<evidence type="ECO:0000313" key="2">
    <source>
        <dbReference type="Proteomes" id="UP000245634"/>
    </source>
</evidence>
<proteinExistence type="predicted"/>
<dbReference type="Proteomes" id="UP000245634">
    <property type="component" value="Unassembled WGS sequence"/>
</dbReference>
<dbReference type="RefSeq" id="WP_109691143.1">
    <property type="nucleotide sequence ID" value="NZ_QGGL01000024.1"/>
</dbReference>